<dbReference type="Gene3D" id="3.30.160.40">
    <property type="entry name" value="Porphobilinogen deaminase, C-terminal domain"/>
    <property type="match status" value="1"/>
</dbReference>
<keyword evidence="3 4" id="KW-0627">Porphyrin biosynthesis</keyword>
<dbReference type="Proteomes" id="UP000249782">
    <property type="component" value="Unassembled WGS sequence"/>
</dbReference>
<dbReference type="AlphaFoldDB" id="A0A328PC96"/>
<dbReference type="PANTHER" id="PTHR11557:SF0">
    <property type="entry name" value="PORPHOBILINOGEN DEAMINASE"/>
    <property type="match status" value="1"/>
</dbReference>
<dbReference type="GO" id="GO:0006782">
    <property type="term" value="P:protoporphyrinogen IX biosynthetic process"/>
    <property type="evidence" value="ECO:0007669"/>
    <property type="project" value="UniProtKB-UniRule"/>
</dbReference>
<dbReference type="GO" id="GO:0004418">
    <property type="term" value="F:hydroxymethylbilane synthase activity"/>
    <property type="evidence" value="ECO:0007669"/>
    <property type="project" value="UniProtKB-UniRule"/>
</dbReference>
<comment type="function">
    <text evidence="4">Tetrapolymerization of the monopyrrole PBG into the hydroxymethylbilane pre-uroporphyrinogen in several discrete steps.</text>
</comment>
<evidence type="ECO:0000313" key="8">
    <source>
        <dbReference type="Proteomes" id="UP000249782"/>
    </source>
</evidence>
<evidence type="ECO:0000256" key="4">
    <source>
        <dbReference type="HAMAP-Rule" id="MF_00260"/>
    </source>
</evidence>
<dbReference type="Pfam" id="PF01379">
    <property type="entry name" value="Porphobil_deam"/>
    <property type="match status" value="1"/>
</dbReference>
<dbReference type="FunFam" id="3.40.190.10:FF:000005">
    <property type="entry name" value="Porphobilinogen deaminase"/>
    <property type="match status" value="1"/>
</dbReference>
<feature type="domain" description="Porphobilinogen deaminase C-terminal" evidence="6">
    <location>
        <begin position="217"/>
        <end position="286"/>
    </location>
</feature>
<dbReference type="SUPFAM" id="SSF53850">
    <property type="entry name" value="Periplasmic binding protein-like II"/>
    <property type="match status" value="1"/>
</dbReference>
<dbReference type="EMBL" id="QLOE01000003">
    <property type="protein sequence ID" value="RAO79380.1"/>
    <property type="molecule type" value="Genomic_DNA"/>
</dbReference>
<evidence type="ECO:0000259" key="6">
    <source>
        <dbReference type="Pfam" id="PF03900"/>
    </source>
</evidence>
<evidence type="ECO:0000256" key="1">
    <source>
        <dbReference type="ARBA" id="ARBA00005638"/>
    </source>
</evidence>
<dbReference type="Gene3D" id="3.40.190.10">
    <property type="entry name" value="Periplasmic binding protein-like II"/>
    <property type="match status" value="2"/>
</dbReference>
<dbReference type="PIRSF" id="PIRSF001438">
    <property type="entry name" value="4pyrrol_synth_OHMeBilane_synth"/>
    <property type="match status" value="1"/>
</dbReference>
<keyword evidence="8" id="KW-1185">Reference proteome</keyword>
<comment type="caution">
    <text evidence="7">The sequence shown here is derived from an EMBL/GenBank/DDBJ whole genome shotgun (WGS) entry which is preliminary data.</text>
</comment>
<keyword evidence="2 4" id="KW-0808">Transferase</keyword>
<dbReference type="CDD" id="cd13644">
    <property type="entry name" value="PBP2_HemC_archaea"/>
    <property type="match status" value="1"/>
</dbReference>
<reference evidence="7 8" key="1">
    <citation type="submission" date="2018-06" db="EMBL/GenBank/DDBJ databases">
        <title>Draft genome sequence of hyperthermophilic methanogen Methanothermobacter tenebrarum sp. MCM-B 1447.</title>
        <authorList>
            <person name="Pore S.D."/>
            <person name="Dagar S."/>
            <person name="Dhakephalkar P.K."/>
        </authorList>
    </citation>
    <scope>NUCLEOTIDE SEQUENCE [LARGE SCALE GENOMIC DNA]</scope>
    <source>
        <strain evidence="7 8">MCM B 1447</strain>
    </source>
</reference>
<dbReference type="NCBIfam" id="TIGR00212">
    <property type="entry name" value="hemC"/>
    <property type="match status" value="1"/>
</dbReference>
<dbReference type="PANTHER" id="PTHR11557">
    <property type="entry name" value="PORPHOBILINOGEN DEAMINASE"/>
    <property type="match status" value="1"/>
</dbReference>
<dbReference type="EC" id="2.5.1.61" evidence="4"/>
<dbReference type="SUPFAM" id="SSF54782">
    <property type="entry name" value="Porphobilinogen deaminase (hydroxymethylbilane synthase), C-terminal domain"/>
    <property type="match status" value="1"/>
</dbReference>
<comment type="catalytic activity">
    <reaction evidence="4">
        <text>4 porphobilinogen + H2O = hydroxymethylbilane + 4 NH4(+)</text>
        <dbReference type="Rhea" id="RHEA:13185"/>
        <dbReference type="ChEBI" id="CHEBI:15377"/>
        <dbReference type="ChEBI" id="CHEBI:28938"/>
        <dbReference type="ChEBI" id="CHEBI:57845"/>
        <dbReference type="ChEBI" id="CHEBI:58126"/>
        <dbReference type="EC" id="2.5.1.61"/>
    </reaction>
</comment>
<dbReference type="InterPro" id="IPR022417">
    <property type="entry name" value="Porphobilin_deaminase_N"/>
</dbReference>
<dbReference type="RefSeq" id="WP_112093668.1">
    <property type="nucleotide sequence ID" value="NZ_QLOE01000003.1"/>
</dbReference>
<feature type="modified residue" description="S-(dipyrrolylmethanemethyl)cysteine" evidence="4">
    <location>
        <position position="233"/>
    </location>
</feature>
<accession>A0A328PC96</accession>
<sequence>MKVGTRGSRLALKQTEDIIAKLSRIIPDRIEKVIVKTSGDKIKDSQLYKIDRKGIFTKELDNAVLEERVDFAVHSLKDVPTEIDEDLTIAAVPEREPPHEVLVSRLDWDELPANSRIGTSSLRREAFCKHYKKEFKLEPLRGNIDTRIRKVMEGEIDATIMAEAGLKRLGLEENIKRRFPLKYITPAAGQGALAVITRKDNPKLDLIKKLNHYRSLQEVKAEKSVLKGLGVGCQWPLGVIAQARNKKLYLYAILLSREGDILSQVTLEGPINKAQELGERAANEMEDYL</sequence>
<comment type="miscellaneous">
    <text evidence="4">The porphobilinogen subunits are added to the dipyrromethane group.</text>
</comment>
<organism evidence="7 8">
    <name type="scientific">Methanothermobacter tenebrarum</name>
    <dbReference type="NCBI Taxonomy" id="680118"/>
    <lineage>
        <taxon>Archaea</taxon>
        <taxon>Methanobacteriati</taxon>
        <taxon>Methanobacteriota</taxon>
        <taxon>Methanomada group</taxon>
        <taxon>Methanobacteria</taxon>
        <taxon>Methanobacteriales</taxon>
        <taxon>Methanobacteriaceae</taxon>
        <taxon>Methanothermobacter</taxon>
    </lineage>
</organism>
<dbReference type="InterPro" id="IPR036803">
    <property type="entry name" value="Porphobilinogen_deaminase_C_sf"/>
</dbReference>
<dbReference type="PRINTS" id="PR00151">
    <property type="entry name" value="PORPHBDMNASE"/>
</dbReference>
<comment type="cofactor">
    <cofactor evidence="4">
        <name>dipyrromethane</name>
        <dbReference type="ChEBI" id="CHEBI:60342"/>
    </cofactor>
    <text evidence="4">Binds 1 dipyrromethane group covalently.</text>
</comment>
<evidence type="ECO:0000259" key="5">
    <source>
        <dbReference type="Pfam" id="PF01379"/>
    </source>
</evidence>
<dbReference type="InterPro" id="IPR022418">
    <property type="entry name" value="Porphobilinogen_deaminase_C"/>
</dbReference>
<proteinExistence type="inferred from homology"/>
<dbReference type="Pfam" id="PF03900">
    <property type="entry name" value="Porphobil_deamC"/>
    <property type="match status" value="1"/>
</dbReference>
<protein>
    <recommendedName>
        <fullName evidence="4">Probable porphobilinogen deaminase</fullName>
        <shortName evidence="4">PBG</shortName>
        <ecNumber evidence="4">2.5.1.61</ecNumber>
    </recommendedName>
    <alternativeName>
        <fullName evidence="4">Hydroxymethylbilane synthase</fullName>
        <shortName evidence="4">HMBS</shortName>
    </alternativeName>
    <alternativeName>
        <fullName evidence="4">Pre-uroporphyrinogen synthase</fullName>
    </alternativeName>
</protein>
<feature type="domain" description="Porphobilinogen deaminase N-terminal" evidence="5">
    <location>
        <begin position="1"/>
        <end position="203"/>
    </location>
</feature>
<evidence type="ECO:0000313" key="7">
    <source>
        <dbReference type="EMBL" id="RAO79380.1"/>
    </source>
</evidence>
<dbReference type="HAMAP" id="MF_00260">
    <property type="entry name" value="Porphobil_deam"/>
    <property type="match status" value="1"/>
</dbReference>
<dbReference type="OrthoDB" id="8042at2157"/>
<evidence type="ECO:0000256" key="2">
    <source>
        <dbReference type="ARBA" id="ARBA00022679"/>
    </source>
</evidence>
<dbReference type="GO" id="GO:0005737">
    <property type="term" value="C:cytoplasm"/>
    <property type="evidence" value="ECO:0007669"/>
    <property type="project" value="UniProtKB-UniRule"/>
</dbReference>
<comment type="similarity">
    <text evidence="1 4">Belongs to the HMBS family.</text>
</comment>
<evidence type="ECO:0000256" key="3">
    <source>
        <dbReference type="ARBA" id="ARBA00023244"/>
    </source>
</evidence>
<dbReference type="InterPro" id="IPR000860">
    <property type="entry name" value="HemC"/>
</dbReference>
<name>A0A328PC96_9EURY</name>
<gene>
    <name evidence="4 7" type="primary">hemC</name>
    <name evidence="7" type="ORF">DPC56_03465</name>
</gene>